<dbReference type="CDD" id="cd01949">
    <property type="entry name" value="GGDEF"/>
    <property type="match status" value="1"/>
</dbReference>
<evidence type="ECO:0000259" key="5">
    <source>
        <dbReference type="PROSITE" id="PS50887"/>
    </source>
</evidence>
<feature type="transmembrane region" description="Helical" evidence="4">
    <location>
        <begin position="180"/>
        <end position="198"/>
    </location>
</feature>
<evidence type="ECO:0000256" key="2">
    <source>
        <dbReference type="ARBA" id="ARBA00034247"/>
    </source>
</evidence>
<feature type="domain" description="GGDEF" evidence="5">
    <location>
        <begin position="254"/>
        <end position="390"/>
    </location>
</feature>
<reference evidence="6 7" key="1">
    <citation type="submission" date="2024-06" db="EMBL/GenBank/DDBJ databases">
        <title>Genomic Encyclopedia of Type Strains, Phase IV (KMG-IV): sequencing the most valuable type-strain genomes for metagenomic binning, comparative biology and taxonomic classification.</title>
        <authorList>
            <person name="Goeker M."/>
        </authorList>
    </citation>
    <scope>NUCLEOTIDE SEQUENCE [LARGE SCALE GENOMIC DNA]</scope>
    <source>
        <strain evidence="6 7">DSM 29780</strain>
    </source>
</reference>
<feature type="region of interest" description="Disordered" evidence="3">
    <location>
        <begin position="387"/>
        <end position="411"/>
    </location>
</feature>
<name>A0ABV2IUN0_9HYPH</name>
<evidence type="ECO:0000313" key="6">
    <source>
        <dbReference type="EMBL" id="MET3612177.1"/>
    </source>
</evidence>
<dbReference type="InterPro" id="IPR000160">
    <property type="entry name" value="GGDEF_dom"/>
</dbReference>
<keyword evidence="4" id="KW-1133">Transmembrane helix</keyword>
<dbReference type="Proteomes" id="UP001549047">
    <property type="component" value="Unassembled WGS sequence"/>
</dbReference>
<keyword evidence="7" id="KW-1185">Reference proteome</keyword>
<proteinExistence type="predicted"/>
<dbReference type="SUPFAM" id="SSF55073">
    <property type="entry name" value="Nucleotide cyclase"/>
    <property type="match status" value="1"/>
</dbReference>
<comment type="caution">
    <text evidence="6">The sequence shown here is derived from an EMBL/GenBank/DDBJ whole genome shotgun (WGS) entry which is preliminary data.</text>
</comment>
<evidence type="ECO:0000256" key="3">
    <source>
        <dbReference type="SAM" id="MobiDB-lite"/>
    </source>
</evidence>
<evidence type="ECO:0000256" key="4">
    <source>
        <dbReference type="SAM" id="Phobius"/>
    </source>
</evidence>
<dbReference type="InterPro" id="IPR043128">
    <property type="entry name" value="Rev_trsase/Diguanyl_cyclase"/>
</dbReference>
<dbReference type="SMART" id="SM00267">
    <property type="entry name" value="GGDEF"/>
    <property type="match status" value="1"/>
</dbReference>
<dbReference type="Pfam" id="PF00990">
    <property type="entry name" value="GGDEF"/>
    <property type="match status" value="1"/>
</dbReference>
<keyword evidence="4" id="KW-0812">Transmembrane</keyword>
<feature type="transmembrane region" description="Helical" evidence="4">
    <location>
        <begin position="48"/>
        <end position="67"/>
    </location>
</feature>
<dbReference type="NCBIfam" id="TIGR00254">
    <property type="entry name" value="GGDEF"/>
    <property type="match status" value="1"/>
</dbReference>
<dbReference type="Gene3D" id="3.30.70.270">
    <property type="match status" value="1"/>
</dbReference>
<dbReference type="PROSITE" id="PS50887">
    <property type="entry name" value="GGDEF"/>
    <property type="match status" value="1"/>
</dbReference>
<dbReference type="PANTHER" id="PTHR45138">
    <property type="entry name" value="REGULATORY COMPONENTS OF SENSORY TRANSDUCTION SYSTEM"/>
    <property type="match status" value="1"/>
</dbReference>
<dbReference type="InterPro" id="IPR050469">
    <property type="entry name" value="Diguanylate_Cyclase"/>
</dbReference>
<feature type="transmembrane region" description="Helical" evidence="4">
    <location>
        <begin position="153"/>
        <end position="174"/>
    </location>
</feature>
<sequence>MDAETRVTLSEIEDTLSRKGWRTVFPAAMERIYQRDLGKVRERAVRRALWPTIVIYNLLLLTDIALLPDTAKVAAFLHFAIVTPGLFLLYFLYFRVEGFLQRQVAEAGIPVLISAQTLTVMALNHVPNAGYYQYFVPLILLFSNVNQRLDTRVANATTILILIMYVSVLVFQDMLPEQKLAGLSFIVVSSYLGLSANLRAQRDARYAFLFRLRENVRLRAAETDAQLDPMTGLGNRRYLASFAGKLPPADGEPRPVSAILMDIDFFKAYNDLYGHGRGDDCIRTVAGVIAETTKLFNGTAVRYGGEEFLILLADADSATAAACAESVRLAVEDLSLEHGSSDVSPFVTVSLGIANGPVTADSFQLLIASADSALYAAKAGGRNRVMGLEGEGSKNPELRQPALQRSRRVLH</sequence>
<gene>
    <name evidence="6" type="ORF">ABID16_000482</name>
</gene>
<dbReference type="EC" id="2.7.7.65" evidence="1"/>
<protein>
    <recommendedName>
        <fullName evidence="1">diguanylate cyclase</fullName>
        <ecNumber evidence="1">2.7.7.65</ecNumber>
    </recommendedName>
</protein>
<evidence type="ECO:0000256" key="1">
    <source>
        <dbReference type="ARBA" id="ARBA00012528"/>
    </source>
</evidence>
<dbReference type="RefSeq" id="WP_354554758.1">
    <property type="nucleotide sequence ID" value="NZ_JBEPMB010000001.1"/>
</dbReference>
<dbReference type="EMBL" id="JBEPMB010000001">
    <property type="protein sequence ID" value="MET3612177.1"/>
    <property type="molecule type" value="Genomic_DNA"/>
</dbReference>
<feature type="transmembrane region" description="Helical" evidence="4">
    <location>
        <begin position="73"/>
        <end position="92"/>
    </location>
</feature>
<dbReference type="PANTHER" id="PTHR45138:SF9">
    <property type="entry name" value="DIGUANYLATE CYCLASE DGCM-RELATED"/>
    <property type="match status" value="1"/>
</dbReference>
<organism evidence="6 7">
    <name type="scientific">Rhizobium aquaticum</name>
    <dbReference type="NCBI Taxonomy" id="1549636"/>
    <lineage>
        <taxon>Bacteria</taxon>
        <taxon>Pseudomonadati</taxon>
        <taxon>Pseudomonadota</taxon>
        <taxon>Alphaproteobacteria</taxon>
        <taxon>Hyphomicrobiales</taxon>
        <taxon>Rhizobiaceae</taxon>
        <taxon>Rhizobium/Agrobacterium group</taxon>
        <taxon>Rhizobium</taxon>
    </lineage>
</organism>
<keyword evidence="4" id="KW-0472">Membrane</keyword>
<accession>A0ABV2IUN0</accession>
<dbReference type="InterPro" id="IPR029787">
    <property type="entry name" value="Nucleotide_cyclase"/>
</dbReference>
<evidence type="ECO:0000313" key="7">
    <source>
        <dbReference type="Proteomes" id="UP001549047"/>
    </source>
</evidence>
<comment type="catalytic activity">
    <reaction evidence="2">
        <text>2 GTP = 3',3'-c-di-GMP + 2 diphosphate</text>
        <dbReference type="Rhea" id="RHEA:24898"/>
        <dbReference type="ChEBI" id="CHEBI:33019"/>
        <dbReference type="ChEBI" id="CHEBI:37565"/>
        <dbReference type="ChEBI" id="CHEBI:58805"/>
        <dbReference type="EC" id="2.7.7.65"/>
    </reaction>
</comment>